<dbReference type="Proteomes" id="UP001163603">
    <property type="component" value="Chromosome 4"/>
</dbReference>
<comment type="caution">
    <text evidence="1">The sequence shown here is derived from an EMBL/GenBank/DDBJ whole genome shotgun (WGS) entry which is preliminary data.</text>
</comment>
<keyword evidence="2" id="KW-1185">Reference proteome</keyword>
<evidence type="ECO:0000313" key="1">
    <source>
        <dbReference type="EMBL" id="KAJ0042328.1"/>
    </source>
</evidence>
<evidence type="ECO:0000313" key="2">
    <source>
        <dbReference type="Proteomes" id="UP001163603"/>
    </source>
</evidence>
<accession>A0ACC0YUN8</accession>
<proteinExistence type="predicted"/>
<protein>
    <submittedName>
        <fullName evidence="1">Uncharacterized protein</fullName>
    </submittedName>
</protein>
<dbReference type="EMBL" id="CM047739">
    <property type="protein sequence ID" value="KAJ0042328.1"/>
    <property type="molecule type" value="Genomic_DNA"/>
</dbReference>
<gene>
    <name evidence="1" type="ORF">Pint_18960</name>
</gene>
<name>A0ACC0YUN8_9ROSI</name>
<organism evidence="1 2">
    <name type="scientific">Pistacia integerrima</name>
    <dbReference type="NCBI Taxonomy" id="434235"/>
    <lineage>
        <taxon>Eukaryota</taxon>
        <taxon>Viridiplantae</taxon>
        <taxon>Streptophyta</taxon>
        <taxon>Embryophyta</taxon>
        <taxon>Tracheophyta</taxon>
        <taxon>Spermatophyta</taxon>
        <taxon>Magnoliopsida</taxon>
        <taxon>eudicotyledons</taxon>
        <taxon>Gunneridae</taxon>
        <taxon>Pentapetalae</taxon>
        <taxon>rosids</taxon>
        <taxon>malvids</taxon>
        <taxon>Sapindales</taxon>
        <taxon>Anacardiaceae</taxon>
        <taxon>Pistacia</taxon>
    </lineage>
</organism>
<reference evidence="2" key="1">
    <citation type="journal article" date="2023" name="G3 (Bethesda)">
        <title>Genome assembly and association tests identify interacting loci associated with vigor, precocity, and sex in interspecific pistachio rootstocks.</title>
        <authorList>
            <person name="Palmer W."/>
            <person name="Jacygrad E."/>
            <person name="Sagayaradj S."/>
            <person name="Cavanaugh K."/>
            <person name="Han R."/>
            <person name="Bertier L."/>
            <person name="Beede B."/>
            <person name="Kafkas S."/>
            <person name="Golino D."/>
            <person name="Preece J."/>
            <person name="Michelmore R."/>
        </authorList>
    </citation>
    <scope>NUCLEOTIDE SEQUENCE [LARGE SCALE GENOMIC DNA]</scope>
</reference>
<sequence length="209" mass="24155">MAAMFELDNVNVVNLLLIWRPWFPINTMVSPKAAQHYIVGVSIEKATRRRQPPPAPLPPFPTPDLFNYDHFANVPPTALVKITRSIFNVNAWVNRNKAHYKILVRILDVRIFNTDRHAGNLLVRKLDGVGNFGQVELIPIDHGLSLPETLEDHYFEWIHWPQASIPFSDDELDYIRKLDPVRDSEMLRRELPMTLEDCLQVHNFPKGSC</sequence>